<dbReference type="PRINTS" id="PR00080">
    <property type="entry name" value="SDRFAMILY"/>
</dbReference>
<evidence type="ECO:0000313" key="3">
    <source>
        <dbReference type="EMBL" id="TKA02907.1"/>
    </source>
</evidence>
<dbReference type="AlphaFoldDB" id="A0A4U0S4B2"/>
<dbReference type="Gene3D" id="3.40.50.720">
    <property type="entry name" value="NAD(P)-binding Rossmann-like Domain"/>
    <property type="match status" value="1"/>
</dbReference>
<evidence type="ECO:0000256" key="1">
    <source>
        <dbReference type="ARBA" id="ARBA00006484"/>
    </source>
</evidence>
<evidence type="ECO:0000313" key="4">
    <source>
        <dbReference type="Proteomes" id="UP000305778"/>
    </source>
</evidence>
<dbReference type="Proteomes" id="UP000305778">
    <property type="component" value="Unassembled WGS sequence"/>
</dbReference>
<dbReference type="PRINTS" id="PR00081">
    <property type="entry name" value="GDHRDH"/>
</dbReference>
<dbReference type="PANTHER" id="PTHR43669:SF14">
    <property type="entry name" value="OXIDOREDUCTASE"/>
    <property type="match status" value="1"/>
</dbReference>
<dbReference type="OrthoDB" id="286404at2"/>
<keyword evidence="2" id="KW-0560">Oxidoreductase</keyword>
<proteinExistence type="inferred from homology"/>
<organism evidence="3 4">
    <name type="scientific">Actinacidiphila oryziradicis</name>
    <dbReference type="NCBI Taxonomy" id="2571141"/>
    <lineage>
        <taxon>Bacteria</taxon>
        <taxon>Bacillati</taxon>
        <taxon>Actinomycetota</taxon>
        <taxon>Actinomycetes</taxon>
        <taxon>Kitasatosporales</taxon>
        <taxon>Streptomycetaceae</taxon>
        <taxon>Actinacidiphila</taxon>
    </lineage>
</organism>
<dbReference type="InterPro" id="IPR002347">
    <property type="entry name" value="SDR_fam"/>
</dbReference>
<gene>
    <name evidence="3" type="ORF">FCI23_38150</name>
</gene>
<comment type="caution">
    <text evidence="3">The sequence shown here is derived from an EMBL/GenBank/DDBJ whole genome shotgun (WGS) entry which is preliminary data.</text>
</comment>
<sequence length="261" mass="27208">MRTSPFDLSGRRALVTGSTRGIGAGIAEGLARAGAHVAVHGRDELGVKAAVNQLRNALADDGIEALVDSVVFDVTDAESMLSAVARLEQDLGGIDILVNNAGIQHRSALVDFPLHAWQEVLSANLTSCFLLARQLAPGMIIRGRGKIINICSVQNRLVRGSTSAYAAAKAGLGALGQVMCAEWAAAGIQINGLAPGYIDTDLNTALKQNPEMVDWIKSRTPAGRWGTPQDLAGPAVWLASAASDFVNGQVVFVDGGMTAVI</sequence>
<dbReference type="GO" id="GO:0016491">
    <property type="term" value="F:oxidoreductase activity"/>
    <property type="evidence" value="ECO:0007669"/>
    <property type="project" value="UniProtKB-KW"/>
</dbReference>
<accession>A0A4U0S4B2</accession>
<evidence type="ECO:0000256" key="2">
    <source>
        <dbReference type="ARBA" id="ARBA00023002"/>
    </source>
</evidence>
<protein>
    <submittedName>
        <fullName evidence="3">SDR family oxidoreductase</fullName>
    </submittedName>
</protein>
<dbReference type="InterPro" id="IPR036291">
    <property type="entry name" value="NAD(P)-bd_dom_sf"/>
</dbReference>
<dbReference type="PANTHER" id="PTHR43669">
    <property type="entry name" value="5-KETO-D-GLUCONATE 5-REDUCTASE"/>
    <property type="match status" value="1"/>
</dbReference>
<dbReference type="Pfam" id="PF13561">
    <property type="entry name" value="adh_short_C2"/>
    <property type="match status" value="1"/>
</dbReference>
<reference evidence="3 4" key="1">
    <citation type="submission" date="2019-04" db="EMBL/GenBank/DDBJ databases">
        <title>Streptomyces oryziradicis sp. nov., a novel actinomycete isolated from rhizosphere soil of rice (Oryza sativa L.).</title>
        <authorList>
            <person name="Li C."/>
        </authorList>
    </citation>
    <scope>NUCLEOTIDE SEQUENCE [LARGE SCALE GENOMIC DNA]</scope>
    <source>
        <strain evidence="3 4">NEAU-C40</strain>
    </source>
</reference>
<dbReference type="SUPFAM" id="SSF51735">
    <property type="entry name" value="NAD(P)-binding Rossmann-fold domains"/>
    <property type="match status" value="1"/>
</dbReference>
<keyword evidence="4" id="KW-1185">Reference proteome</keyword>
<dbReference type="PROSITE" id="PS00061">
    <property type="entry name" value="ADH_SHORT"/>
    <property type="match status" value="1"/>
</dbReference>
<dbReference type="EMBL" id="SUMC01000061">
    <property type="protein sequence ID" value="TKA02907.1"/>
    <property type="molecule type" value="Genomic_DNA"/>
</dbReference>
<comment type="similarity">
    <text evidence="1">Belongs to the short-chain dehydrogenases/reductases (SDR) family.</text>
</comment>
<dbReference type="InterPro" id="IPR020904">
    <property type="entry name" value="Sc_DH/Rdtase_CS"/>
</dbReference>
<dbReference type="FunFam" id="3.40.50.720:FF:000084">
    <property type="entry name" value="Short-chain dehydrogenase reductase"/>
    <property type="match status" value="1"/>
</dbReference>
<name>A0A4U0S4B2_9ACTN</name>